<protein>
    <submittedName>
        <fullName evidence="1">Uncharacterized protein</fullName>
    </submittedName>
</protein>
<reference evidence="1 2" key="2">
    <citation type="journal article" date="2022" name="Mol. Ecol. Resour.">
        <title>The genomes of chicory, endive, great burdock and yacon provide insights into Asteraceae paleo-polyploidization history and plant inulin production.</title>
        <authorList>
            <person name="Fan W."/>
            <person name="Wang S."/>
            <person name="Wang H."/>
            <person name="Wang A."/>
            <person name="Jiang F."/>
            <person name="Liu H."/>
            <person name="Zhao H."/>
            <person name="Xu D."/>
            <person name="Zhang Y."/>
        </authorList>
    </citation>
    <scope>NUCLEOTIDE SEQUENCE [LARGE SCALE GENOMIC DNA]</scope>
    <source>
        <strain evidence="2">cv. Punajuju</strain>
        <tissue evidence="1">Leaves</tissue>
    </source>
</reference>
<name>A0ACB9GGM3_CICIN</name>
<gene>
    <name evidence="1" type="ORF">L2E82_12631</name>
</gene>
<evidence type="ECO:0000313" key="2">
    <source>
        <dbReference type="Proteomes" id="UP001055811"/>
    </source>
</evidence>
<keyword evidence="2" id="KW-1185">Reference proteome</keyword>
<reference evidence="2" key="1">
    <citation type="journal article" date="2022" name="Mol. Ecol. Resour.">
        <title>The genomes of chicory, endive, great burdock and yacon provide insights into Asteraceae palaeo-polyploidization history and plant inulin production.</title>
        <authorList>
            <person name="Fan W."/>
            <person name="Wang S."/>
            <person name="Wang H."/>
            <person name="Wang A."/>
            <person name="Jiang F."/>
            <person name="Liu H."/>
            <person name="Zhao H."/>
            <person name="Xu D."/>
            <person name="Zhang Y."/>
        </authorList>
    </citation>
    <scope>NUCLEOTIDE SEQUENCE [LARGE SCALE GENOMIC DNA]</scope>
    <source>
        <strain evidence="2">cv. Punajuju</strain>
    </source>
</reference>
<accession>A0ACB9GGM3</accession>
<dbReference type="EMBL" id="CM042010">
    <property type="protein sequence ID" value="KAI3782580.1"/>
    <property type="molecule type" value="Genomic_DNA"/>
</dbReference>
<organism evidence="1 2">
    <name type="scientific">Cichorium intybus</name>
    <name type="common">Chicory</name>
    <dbReference type="NCBI Taxonomy" id="13427"/>
    <lineage>
        <taxon>Eukaryota</taxon>
        <taxon>Viridiplantae</taxon>
        <taxon>Streptophyta</taxon>
        <taxon>Embryophyta</taxon>
        <taxon>Tracheophyta</taxon>
        <taxon>Spermatophyta</taxon>
        <taxon>Magnoliopsida</taxon>
        <taxon>eudicotyledons</taxon>
        <taxon>Gunneridae</taxon>
        <taxon>Pentapetalae</taxon>
        <taxon>asterids</taxon>
        <taxon>campanulids</taxon>
        <taxon>Asterales</taxon>
        <taxon>Asteraceae</taxon>
        <taxon>Cichorioideae</taxon>
        <taxon>Cichorieae</taxon>
        <taxon>Cichoriinae</taxon>
        <taxon>Cichorium</taxon>
    </lineage>
</organism>
<comment type="caution">
    <text evidence="1">The sequence shown here is derived from an EMBL/GenBank/DDBJ whole genome shotgun (WGS) entry which is preliminary data.</text>
</comment>
<sequence>MQKDFEMQKNGFISRKFRDAEILPIDCRAGGDTAGQGSRRWKADQQPECSDEVGSIPICRPTGKSRRRMRRVERGKMTMTEMIGKGRKIVLPSINHCSDFLSIQNYIDIPASPPLPSPLSPYHQS</sequence>
<evidence type="ECO:0000313" key="1">
    <source>
        <dbReference type="EMBL" id="KAI3782580.1"/>
    </source>
</evidence>
<proteinExistence type="predicted"/>
<dbReference type="Proteomes" id="UP001055811">
    <property type="component" value="Linkage Group LG02"/>
</dbReference>